<reference evidence="2 3" key="1">
    <citation type="submission" date="2019-03" db="EMBL/GenBank/DDBJ databases">
        <title>Genomic Encyclopedia of Type Strains, Phase IV (KMG-IV): sequencing the most valuable type-strain genomes for metagenomic binning, comparative biology and taxonomic classification.</title>
        <authorList>
            <person name="Goeker M."/>
        </authorList>
    </citation>
    <scope>NUCLEOTIDE SEQUENCE [LARGE SCALE GENOMIC DNA]</scope>
    <source>
        <strain evidence="2 3">DSM 16380</strain>
    </source>
</reference>
<accession>A0A4R2N992</accession>
<comment type="caution">
    <text evidence="2">The sequence shown here is derived from an EMBL/GenBank/DDBJ whole genome shotgun (WGS) entry which is preliminary data.</text>
</comment>
<dbReference type="GO" id="GO:0046872">
    <property type="term" value="F:metal ion binding"/>
    <property type="evidence" value="ECO:0007669"/>
    <property type="project" value="TreeGrafter"/>
</dbReference>
<dbReference type="PROSITE" id="PS51707">
    <property type="entry name" value="CYTH"/>
    <property type="match status" value="1"/>
</dbReference>
<dbReference type="PANTHER" id="PTHR39569">
    <property type="entry name" value="INORGANIC TRIPHOSPHATASE"/>
    <property type="match status" value="1"/>
</dbReference>
<name>A0A4R2N992_9PAST</name>
<dbReference type="SUPFAM" id="SSF55154">
    <property type="entry name" value="CYTH-like phosphatases"/>
    <property type="match status" value="1"/>
</dbReference>
<dbReference type="InterPro" id="IPR033469">
    <property type="entry name" value="CYTH-like_dom_sf"/>
</dbReference>
<keyword evidence="3" id="KW-1185">Reference proteome</keyword>
<dbReference type="EMBL" id="SLXJ01000005">
    <property type="protein sequence ID" value="TCP17562.1"/>
    <property type="molecule type" value="Genomic_DNA"/>
</dbReference>
<dbReference type="RefSeq" id="WP_132501165.1">
    <property type="nucleotide sequence ID" value="NZ_LVXA01000001.1"/>
</dbReference>
<dbReference type="Proteomes" id="UP000295537">
    <property type="component" value="Unassembled WGS sequence"/>
</dbReference>
<evidence type="ECO:0000313" key="2">
    <source>
        <dbReference type="EMBL" id="TCP17562.1"/>
    </source>
</evidence>
<dbReference type="OrthoDB" id="3034217at2"/>
<evidence type="ECO:0000313" key="3">
    <source>
        <dbReference type="Proteomes" id="UP000295537"/>
    </source>
</evidence>
<organism evidence="2 3">
    <name type="scientific">Nicoletella semolina</name>
    <dbReference type="NCBI Taxonomy" id="271160"/>
    <lineage>
        <taxon>Bacteria</taxon>
        <taxon>Pseudomonadati</taxon>
        <taxon>Pseudomonadota</taxon>
        <taxon>Gammaproteobacteria</taxon>
        <taxon>Pasteurellales</taxon>
        <taxon>Pasteurellaceae</taxon>
        <taxon>Nicoletella</taxon>
    </lineage>
</organism>
<dbReference type="CDD" id="cd07756">
    <property type="entry name" value="CYTH-like_Pase_CHAD"/>
    <property type="match status" value="1"/>
</dbReference>
<gene>
    <name evidence="2" type="ORF">EV693_10525</name>
</gene>
<protein>
    <submittedName>
        <fullName evidence="2">CYTH domain-containing protein</fullName>
    </submittedName>
</protein>
<evidence type="ECO:0000259" key="1">
    <source>
        <dbReference type="PROSITE" id="PS51707"/>
    </source>
</evidence>
<dbReference type="GO" id="GO:0050355">
    <property type="term" value="F:inorganic triphosphate phosphatase activity"/>
    <property type="evidence" value="ECO:0007669"/>
    <property type="project" value="InterPro"/>
</dbReference>
<dbReference type="Pfam" id="PF01928">
    <property type="entry name" value="CYTH"/>
    <property type="match status" value="1"/>
</dbReference>
<dbReference type="AlphaFoldDB" id="A0A4R2N992"/>
<dbReference type="InterPro" id="IPR023577">
    <property type="entry name" value="CYTH_domain"/>
</dbReference>
<dbReference type="SMART" id="SM01118">
    <property type="entry name" value="CYTH"/>
    <property type="match status" value="1"/>
</dbReference>
<proteinExistence type="predicted"/>
<dbReference type="InterPro" id="IPR039013">
    <property type="entry name" value="YgiF"/>
</dbReference>
<dbReference type="Gene3D" id="2.40.320.10">
    <property type="entry name" value="Hypothetical Protein Pfu-838710-001"/>
    <property type="match status" value="1"/>
</dbReference>
<feature type="domain" description="CYTH" evidence="1">
    <location>
        <begin position="2"/>
        <end position="210"/>
    </location>
</feature>
<sequence>MENEIELKIMLFPEHISIFLDWIHSFDFLEKETKPLKNTYYDSAERFFAAHKMGLRVRSFYIMNENKYELTLKTEGDIIGGLHIRPEYNVELTSKHPDLKKLVKTYSFPNTPTFNHIIHLQNKLQPVFTTDFTRQSWLIAFQDSNIEIALDQGKVTSSENQEEICEIEFELKSGDVQDLIDLLSKMPVRQGMWFSSLSKAKRGYLLMDSQAIAENIEKLTARADNSTSLSILEIYQLSQNIADMLRMVKYNDHLAQMFFKLNPSLKFTPQALFHYLFSEEYFLKNIHFIKQQLH</sequence>
<dbReference type="PANTHER" id="PTHR39569:SF1">
    <property type="entry name" value="INORGANIC TRIPHOSPHATASE"/>
    <property type="match status" value="1"/>
</dbReference>